<evidence type="ECO:0000313" key="3">
    <source>
        <dbReference type="Proteomes" id="UP000886998"/>
    </source>
</evidence>
<organism evidence="2 3">
    <name type="scientific">Trichonephila inaurata madagascariensis</name>
    <dbReference type="NCBI Taxonomy" id="2747483"/>
    <lineage>
        <taxon>Eukaryota</taxon>
        <taxon>Metazoa</taxon>
        <taxon>Ecdysozoa</taxon>
        <taxon>Arthropoda</taxon>
        <taxon>Chelicerata</taxon>
        <taxon>Arachnida</taxon>
        <taxon>Araneae</taxon>
        <taxon>Araneomorphae</taxon>
        <taxon>Entelegynae</taxon>
        <taxon>Araneoidea</taxon>
        <taxon>Nephilidae</taxon>
        <taxon>Trichonephila</taxon>
        <taxon>Trichonephila inaurata</taxon>
    </lineage>
</organism>
<dbReference type="Proteomes" id="UP000886998">
    <property type="component" value="Unassembled WGS sequence"/>
</dbReference>
<reference evidence="2" key="1">
    <citation type="submission" date="2020-08" db="EMBL/GenBank/DDBJ databases">
        <title>Multicomponent nature underlies the extraordinary mechanical properties of spider dragline silk.</title>
        <authorList>
            <person name="Kono N."/>
            <person name="Nakamura H."/>
            <person name="Mori M."/>
            <person name="Yoshida Y."/>
            <person name="Ohtoshi R."/>
            <person name="Malay A.D."/>
            <person name="Moran D.A.P."/>
            <person name="Tomita M."/>
            <person name="Numata K."/>
            <person name="Arakawa K."/>
        </authorList>
    </citation>
    <scope>NUCLEOTIDE SEQUENCE</scope>
</reference>
<feature type="compositionally biased region" description="Basic and acidic residues" evidence="1">
    <location>
        <begin position="268"/>
        <end position="286"/>
    </location>
</feature>
<feature type="non-terminal residue" evidence="2">
    <location>
        <position position="1"/>
    </location>
</feature>
<dbReference type="OrthoDB" id="6437939at2759"/>
<dbReference type="AlphaFoldDB" id="A0A8X6XF38"/>
<sequence length="1170" mass="134321">SYQNKNAYSSKSYQNKNACTLNNCPSPSRRNDKIASVYHRPTDPRLRHSRIFSNSLPLEECFISPASSSENRTQHTLSENSAVIPKKMDFLPTLNICDQNKSSNSMDLSTRMIGYSLNYKSPIMFNEQNSAAITARQLDGTLNTTEEIYNCDIKTKGYSSVFKNQRIERNVNEQVSKSNFVSVGAFKTSESKTNVLGSCKNQVSSMNNTCTPSKVSRSKSSWDCAFRKQSNGKHSMSKPQKISKSRWDCAFHKQNNGKYNRNKRPKISKSESKQHCPFKEQNKMKNDSSPFCVTNSKNGKTKNFKRSNFLSYKDQHCRTFSKMLANKKNLINDKIDQQQKNNSLNQKVLNLNADSKDINTLELDTVILKKSSSFKNCSSEFSQTNIEVVTPKETIPVLCKIQSQNVKEIRSVSSYISSKNARRVCDKPSYPNHLSLKEKFISNYSGFDEKWKKHQKSNAELKINHKLFSRKNKLNSSIQKGLVSRKTSYIQLSEAKKIHFETLLKLHLLGADKINTYKQNKITSFKIRLKLASRLNWNYYISFIFSNRITTNKSVSPITFTNIFKNLMQNPFLKHLVRHSSCGLNGDLKAMFHKIFKKHISRFLIEENKTKAHILQENVSSRCFPIDDNNVVESVTTIRKKSVDLNVLINAECSSKKIVSISNHSNTYQLNSESSFVLFYDSLSLNEVIYLNFEREIGFSTLTNRLNLIWKDFLQFTKFGFYFELEFFKKEHFIDVLRRKGISFPNVNCSTFLNAFLFHENGQISKNWLTDILFNSCRKYIFSLNIKCQHPVLTDFKLKHLSDANIYSCSSSCSCMLCVKKKTNDHQNKIIDLTKQVDAEVSDVFGSKSSIIDTVNYNIQETSEVLNVLSNGYCEQFIQSKYISSELLVTDSNIEEVESEECGYTKSLMNPGLQPPSGADNSLFNFISTVEVFNAFENDKILEISKHQNIFQPNTSELETSSLFFDFLVKDETNYDSRYRKSNETIVSVMADEKNTDLYFSTCKENNVSHSDMQRKDNLLTENYSENEISSNQKNDPHSTKLRSGIFTSSCTLREEKTISSLQIDAVFQDLDLFKKGGVLFQYYLHLKETGDHTLNLNEINEDTTDLNEEVLESYNFLKGQLNYHKDLLRGLVHISSEPGTCFNANLIHEIVLQLEYVEGYELACKAILL</sequence>
<evidence type="ECO:0000313" key="2">
    <source>
        <dbReference type="EMBL" id="GFY52642.1"/>
    </source>
</evidence>
<gene>
    <name evidence="2" type="primary">AVEN_113473_1</name>
    <name evidence="2" type="ORF">TNIN_152461</name>
</gene>
<comment type="caution">
    <text evidence="2">The sequence shown here is derived from an EMBL/GenBank/DDBJ whole genome shotgun (WGS) entry which is preliminary data.</text>
</comment>
<proteinExistence type="predicted"/>
<keyword evidence="3" id="KW-1185">Reference proteome</keyword>
<feature type="region of interest" description="Disordered" evidence="1">
    <location>
        <begin position="255"/>
        <end position="294"/>
    </location>
</feature>
<accession>A0A8X6XF38</accession>
<dbReference type="EMBL" id="BMAV01008789">
    <property type="protein sequence ID" value="GFY52642.1"/>
    <property type="molecule type" value="Genomic_DNA"/>
</dbReference>
<evidence type="ECO:0000256" key="1">
    <source>
        <dbReference type="SAM" id="MobiDB-lite"/>
    </source>
</evidence>
<name>A0A8X6XF38_9ARAC</name>
<protein>
    <submittedName>
        <fullName evidence="2">Uncharacterized protein</fullName>
    </submittedName>
</protein>